<gene>
    <name evidence="2" type="ORF">EB812_02295</name>
</gene>
<dbReference type="RefSeq" id="WP_118230250.1">
    <property type="nucleotide sequence ID" value="NZ_DBFBQU010000144.1"/>
</dbReference>
<evidence type="ECO:0000256" key="1">
    <source>
        <dbReference type="SAM" id="MobiDB-lite"/>
    </source>
</evidence>
<comment type="caution">
    <text evidence="2">The sequence shown here is derived from an EMBL/GenBank/DDBJ whole genome shotgun (WGS) entry which is preliminary data.</text>
</comment>
<keyword evidence="3" id="KW-1185">Reference proteome</keyword>
<proteinExistence type="predicted"/>
<organism evidence="2 3">
    <name type="scientific">Desulfovibrio legallii</name>
    <dbReference type="NCBI Taxonomy" id="571438"/>
    <lineage>
        <taxon>Bacteria</taxon>
        <taxon>Pseudomonadati</taxon>
        <taxon>Thermodesulfobacteriota</taxon>
        <taxon>Desulfovibrionia</taxon>
        <taxon>Desulfovibrionales</taxon>
        <taxon>Desulfovibrionaceae</taxon>
        <taxon>Desulfovibrio</taxon>
    </lineage>
</organism>
<feature type="region of interest" description="Disordered" evidence="1">
    <location>
        <begin position="45"/>
        <end position="97"/>
    </location>
</feature>
<dbReference type="Proteomes" id="UP000292919">
    <property type="component" value="Unassembled WGS sequence"/>
</dbReference>
<accession>A0A6H3FDB8</accession>
<name>A0A6H3FDB8_9BACT</name>
<protein>
    <submittedName>
        <fullName evidence="2">Uncharacterized protein</fullName>
    </submittedName>
</protein>
<reference evidence="2 3" key="1">
    <citation type="submission" date="2018-12" db="EMBL/GenBank/DDBJ databases">
        <title>First genome draft of Desulfovibrio legallis sp. nov.</title>
        <authorList>
            <person name="Ben Dhia O."/>
            <person name="Najjari A."/>
            <person name="Ferjani R."/>
            <person name="Fhoula I."/>
            <person name="Fardeau M.-L."/>
            <person name="Boudabbous A."/>
            <person name="Ouzari H.I."/>
        </authorList>
    </citation>
    <scope>NUCLEOTIDE SEQUENCE [LARGE SCALE GENOMIC DNA]</scope>
    <source>
        <strain evidence="2 3">H1T</strain>
    </source>
</reference>
<sequence length="105" mass="10832">MSVDATVAVLYAQTGLATSLANAAAVAPQASAAMARVLAAEMARQEQRQINKSEPGAKMSLEAEAREGGGRPGFATRRRARAAPATEEEPAPASPLVGNFLNLKV</sequence>
<evidence type="ECO:0000313" key="3">
    <source>
        <dbReference type="Proteomes" id="UP000292919"/>
    </source>
</evidence>
<dbReference type="EMBL" id="SIXC01000002">
    <property type="protein sequence ID" value="TBH81617.1"/>
    <property type="molecule type" value="Genomic_DNA"/>
</dbReference>
<dbReference type="AlphaFoldDB" id="A0A6H3FDB8"/>
<evidence type="ECO:0000313" key="2">
    <source>
        <dbReference type="EMBL" id="TBH81617.1"/>
    </source>
</evidence>